<dbReference type="EMBL" id="JANAVB010021399">
    <property type="protein sequence ID" value="KAJ6825911.1"/>
    <property type="molecule type" value="Genomic_DNA"/>
</dbReference>
<dbReference type="Proteomes" id="UP001140949">
    <property type="component" value="Unassembled WGS sequence"/>
</dbReference>
<dbReference type="PANTHER" id="PTHR34285:SF3">
    <property type="entry name" value="OS08G0510800 PROTEIN"/>
    <property type="match status" value="1"/>
</dbReference>
<keyword evidence="1" id="KW-0175">Coiled coil</keyword>
<proteinExistence type="predicted"/>
<dbReference type="AlphaFoldDB" id="A0AAX6GCH1"/>
<reference evidence="3" key="2">
    <citation type="submission" date="2023-04" db="EMBL/GenBank/DDBJ databases">
        <authorList>
            <person name="Bruccoleri R.E."/>
            <person name="Oakeley E.J."/>
            <person name="Faust A.-M."/>
            <person name="Dessus-Babus S."/>
            <person name="Altorfer M."/>
            <person name="Burckhardt D."/>
            <person name="Oertli M."/>
            <person name="Naumann U."/>
            <person name="Petersen F."/>
            <person name="Wong J."/>
        </authorList>
    </citation>
    <scope>NUCLEOTIDE SEQUENCE</scope>
    <source>
        <strain evidence="3">GSM-AAB239-AS_SAM_17_03QT</strain>
        <tissue evidence="3">Leaf</tissue>
    </source>
</reference>
<protein>
    <submittedName>
        <fullName evidence="3">Uncharacterized protein</fullName>
    </submittedName>
</protein>
<gene>
    <name evidence="3" type="ORF">M6B38_374785</name>
</gene>
<feature type="region of interest" description="Disordered" evidence="2">
    <location>
        <begin position="309"/>
        <end position="336"/>
    </location>
</feature>
<evidence type="ECO:0000256" key="1">
    <source>
        <dbReference type="SAM" id="Coils"/>
    </source>
</evidence>
<evidence type="ECO:0000256" key="2">
    <source>
        <dbReference type="SAM" id="MobiDB-lite"/>
    </source>
</evidence>
<name>A0AAX6GCH1_IRIPA</name>
<reference evidence="3" key="1">
    <citation type="journal article" date="2023" name="GigaByte">
        <title>Genome assembly of the bearded iris, Iris pallida Lam.</title>
        <authorList>
            <person name="Bruccoleri R.E."/>
            <person name="Oakeley E.J."/>
            <person name="Faust A.M.E."/>
            <person name="Altorfer M."/>
            <person name="Dessus-Babus S."/>
            <person name="Burckhardt D."/>
            <person name="Oertli M."/>
            <person name="Naumann U."/>
            <person name="Petersen F."/>
            <person name="Wong J."/>
        </authorList>
    </citation>
    <scope>NUCLEOTIDE SEQUENCE</scope>
    <source>
        <strain evidence="3">GSM-AAB239-AS_SAM_17_03QT</strain>
    </source>
</reference>
<keyword evidence="4" id="KW-1185">Reference proteome</keyword>
<organism evidence="3 4">
    <name type="scientific">Iris pallida</name>
    <name type="common">Sweet iris</name>
    <dbReference type="NCBI Taxonomy" id="29817"/>
    <lineage>
        <taxon>Eukaryota</taxon>
        <taxon>Viridiplantae</taxon>
        <taxon>Streptophyta</taxon>
        <taxon>Embryophyta</taxon>
        <taxon>Tracheophyta</taxon>
        <taxon>Spermatophyta</taxon>
        <taxon>Magnoliopsida</taxon>
        <taxon>Liliopsida</taxon>
        <taxon>Asparagales</taxon>
        <taxon>Iridaceae</taxon>
        <taxon>Iridoideae</taxon>
        <taxon>Irideae</taxon>
        <taxon>Iris</taxon>
    </lineage>
</organism>
<accession>A0AAX6GCH1</accession>
<feature type="coiled-coil region" evidence="1">
    <location>
        <begin position="259"/>
        <end position="293"/>
    </location>
</feature>
<comment type="caution">
    <text evidence="3">The sequence shown here is derived from an EMBL/GenBank/DDBJ whole genome shotgun (WGS) entry which is preliminary data.</text>
</comment>
<evidence type="ECO:0000313" key="4">
    <source>
        <dbReference type="Proteomes" id="UP001140949"/>
    </source>
</evidence>
<evidence type="ECO:0000313" key="3">
    <source>
        <dbReference type="EMBL" id="KAJ6825911.1"/>
    </source>
</evidence>
<dbReference type="PANTHER" id="PTHR34285">
    <property type="entry name" value="OS08G0510800 PROTEIN"/>
    <property type="match status" value="1"/>
</dbReference>
<sequence length="355" mass="37319">MKASLKFREDQKPLAKAKVPISILGLPFLSGVCAGETKELRLDLSTAFDSGPSLRASYRPNDPSAPFAVSLRTGVGSLGSPLGAPMSMTAEFGLGGANASPSFIVMFKPRLGDFSFRRVTTSSPSAKKEVSAETDVDASAVWVEKVGGGGGWIPARGWGVGDLVSGVEVTARTVLPLRSSAEVRFKWGVRVPPELRTAFDDGRRGGGGVPFGKLPLLVMSKISVVHVEEDKREADRKMKEDDVRKGVADVAKACMEVKMADVAKACMEVKKQLKEVQAENGSLRKSMEELKGRFHFNVNVGGHGIVADFGSSGGTRKPPEGSGSAATVATGPTKDEVNEELKKALMGATGGGAGK</sequence>